<organism evidence="1 2">
    <name type="scientific">Rhododendron molle</name>
    <name type="common">Chinese azalea</name>
    <name type="synonym">Azalea mollis</name>
    <dbReference type="NCBI Taxonomy" id="49168"/>
    <lineage>
        <taxon>Eukaryota</taxon>
        <taxon>Viridiplantae</taxon>
        <taxon>Streptophyta</taxon>
        <taxon>Embryophyta</taxon>
        <taxon>Tracheophyta</taxon>
        <taxon>Spermatophyta</taxon>
        <taxon>Magnoliopsida</taxon>
        <taxon>eudicotyledons</taxon>
        <taxon>Gunneridae</taxon>
        <taxon>Pentapetalae</taxon>
        <taxon>asterids</taxon>
        <taxon>Ericales</taxon>
        <taxon>Ericaceae</taxon>
        <taxon>Ericoideae</taxon>
        <taxon>Rhodoreae</taxon>
        <taxon>Rhododendron</taxon>
    </lineage>
</organism>
<evidence type="ECO:0000313" key="1">
    <source>
        <dbReference type="EMBL" id="KAI8532178.1"/>
    </source>
</evidence>
<reference evidence="1" key="1">
    <citation type="submission" date="2022-02" db="EMBL/GenBank/DDBJ databases">
        <title>Plant Genome Project.</title>
        <authorList>
            <person name="Zhang R.-G."/>
        </authorList>
    </citation>
    <scope>NUCLEOTIDE SEQUENCE</scope>
    <source>
        <strain evidence="1">AT1</strain>
    </source>
</reference>
<evidence type="ECO:0000313" key="2">
    <source>
        <dbReference type="Proteomes" id="UP001062846"/>
    </source>
</evidence>
<accession>A0ACC0LVL6</accession>
<name>A0ACC0LVL6_RHOML</name>
<gene>
    <name evidence="1" type="ORF">RHMOL_Rhmol11G0193400</name>
</gene>
<dbReference type="EMBL" id="CM046398">
    <property type="protein sequence ID" value="KAI8532178.1"/>
    <property type="molecule type" value="Genomic_DNA"/>
</dbReference>
<dbReference type="Proteomes" id="UP001062846">
    <property type="component" value="Chromosome 11"/>
</dbReference>
<proteinExistence type="predicted"/>
<comment type="caution">
    <text evidence="1">The sequence shown here is derived from an EMBL/GenBank/DDBJ whole genome shotgun (WGS) entry which is preliminary data.</text>
</comment>
<keyword evidence="2" id="KW-1185">Reference proteome</keyword>
<sequence length="66" mass="6923">MPSQGRRGGSALVAATVALAVCLSSVLNFEVAQARAYRVGGANGWIYGNFVHWPKGKNFRAGDTLG</sequence>
<protein>
    <submittedName>
        <fullName evidence="1">Uncharacterized protein</fullName>
    </submittedName>
</protein>